<dbReference type="InterPro" id="IPR000160">
    <property type="entry name" value="GGDEF_dom"/>
</dbReference>
<dbReference type="InterPro" id="IPR050469">
    <property type="entry name" value="Diguanylate_Cyclase"/>
</dbReference>
<comment type="caution">
    <text evidence="2">The sequence shown here is derived from an EMBL/GenBank/DDBJ whole genome shotgun (WGS) entry which is preliminary data.</text>
</comment>
<dbReference type="Pfam" id="PF00990">
    <property type="entry name" value="GGDEF"/>
    <property type="match status" value="1"/>
</dbReference>
<dbReference type="InterPro" id="IPR011990">
    <property type="entry name" value="TPR-like_helical_dom_sf"/>
</dbReference>
<dbReference type="OrthoDB" id="9759607at2"/>
<dbReference type="GO" id="GO:0043709">
    <property type="term" value="P:cell adhesion involved in single-species biofilm formation"/>
    <property type="evidence" value="ECO:0007669"/>
    <property type="project" value="TreeGrafter"/>
</dbReference>
<dbReference type="CDD" id="cd01949">
    <property type="entry name" value="GGDEF"/>
    <property type="match status" value="1"/>
</dbReference>
<dbReference type="AlphaFoldDB" id="A0A1C0YE49"/>
<dbReference type="SUPFAM" id="SSF55073">
    <property type="entry name" value="Nucleotide cyclase"/>
    <property type="match status" value="1"/>
</dbReference>
<evidence type="ECO:0000313" key="2">
    <source>
        <dbReference type="EMBL" id="OCS85415.1"/>
    </source>
</evidence>
<sequence>MISIVPETFSQKADELVLQGNYEGALPLFLELSVYYKASEDYANYVAMKARIILCYFNLERIPFVADHVADIEPYESYLTDGDRHRYFMAQATLFHYWHDPEQCIAMYEKCFEASLKLSLDRILTTASNFASVLNYNKRFDEAIEMLQRVEPYLAQVDLSIPQQRYSYVDISLEFACYYAGRQQFDKVAHYLAPLIKHNYAYDGSTHEHSFERYYAELLFSQGKTDEAFVYVKRFMKRLKTQLDAYQFAGTFELWAKNAASLGRFEEAYEYTKMHNEMLKKQLVHTITENAGKHAAELKTKEFQHLAFEDPLTSLHNRRLLPKLEKDFVNQPQHITVAVLDIDRFKQINDTYGHAVGDELIIAVANRIKELMTHPLHTCIRFGGDEFIIVMRRPLDQAQSWIERLHSDLYHNVIDIEDITIAVQSSIGVASGTHTMLSDLTKQADAHLYAAKESGRNCIFGF</sequence>
<dbReference type="PROSITE" id="PS50887">
    <property type="entry name" value="GGDEF"/>
    <property type="match status" value="1"/>
</dbReference>
<dbReference type="GO" id="GO:1902201">
    <property type="term" value="P:negative regulation of bacterial-type flagellum-dependent cell motility"/>
    <property type="evidence" value="ECO:0007669"/>
    <property type="project" value="TreeGrafter"/>
</dbReference>
<dbReference type="EMBL" id="MASJ01000014">
    <property type="protein sequence ID" value="OCS85415.1"/>
    <property type="molecule type" value="Genomic_DNA"/>
</dbReference>
<reference evidence="2 3" key="1">
    <citation type="submission" date="2016-07" db="EMBL/GenBank/DDBJ databases">
        <title>Caryophanon tenue genome sequencing.</title>
        <authorList>
            <person name="Verma A."/>
            <person name="Pal Y."/>
            <person name="Krishnamurthi S."/>
        </authorList>
    </citation>
    <scope>NUCLEOTIDE SEQUENCE [LARGE SCALE GENOMIC DNA]</scope>
    <source>
        <strain evidence="2 3">DSM 14152</strain>
    </source>
</reference>
<evidence type="ECO:0000259" key="1">
    <source>
        <dbReference type="PROSITE" id="PS50887"/>
    </source>
</evidence>
<evidence type="ECO:0000313" key="3">
    <source>
        <dbReference type="Proteomes" id="UP000093199"/>
    </source>
</evidence>
<dbReference type="NCBIfam" id="TIGR00254">
    <property type="entry name" value="GGDEF"/>
    <property type="match status" value="1"/>
</dbReference>
<dbReference type="InterPro" id="IPR029787">
    <property type="entry name" value="Nucleotide_cyclase"/>
</dbReference>
<dbReference type="PANTHER" id="PTHR45138:SF9">
    <property type="entry name" value="DIGUANYLATE CYCLASE DGCM-RELATED"/>
    <property type="match status" value="1"/>
</dbReference>
<dbReference type="SUPFAM" id="SSF48452">
    <property type="entry name" value="TPR-like"/>
    <property type="match status" value="2"/>
</dbReference>
<dbReference type="PANTHER" id="PTHR45138">
    <property type="entry name" value="REGULATORY COMPONENTS OF SENSORY TRANSDUCTION SYSTEM"/>
    <property type="match status" value="1"/>
</dbReference>
<dbReference type="GO" id="GO:0052621">
    <property type="term" value="F:diguanylate cyclase activity"/>
    <property type="evidence" value="ECO:0007669"/>
    <property type="project" value="TreeGrafter"/>
</dbReference>
<keyword evidence="3" id="KW-1185">Reference proteome</keyword>
<name>A0A1C0YE49_9BACL</name>
<dbReference type="InterPro" id="IPR043128">
    <property type="entry name" value="Rev_trsase/Diguanyl_cyclase"/>
</dbReference>
<organism evidence="2 3">
    <name type="scientific">Caryophanon tenue</name>
    <dbReference type="NCBI Taxonomy" id="33978"/>
    <lineage>
        <taxon>Bacteria</taxon>
        <taxon>Bacillati</taxon>
        <taxon>Bacillota</taxon>
        <taxon>Bacilli</taxon>
        <taxon>Bacillales</taxon>
        <taxon>Caryophanaceae</taxon>
        <taxon>Caryophanon</taxon>
    </lineage>
</organism>
<proteinExistence type="predicted"/>
<dbReference type="RefSeq" id="WP_066544962.1">
    <property type="nucleotide sequence ID" value="NZ_MASJ01000014.1"/>
</dbReference>
<feature type="domain" description="GGDEF" evidence="1">
    <location>
        <begin position="333"/>
        <end position="462"/>
    </location>
</feature>
<gene>
    <name evidence="2" type="ORF">A6M13_13335</name>
</gene>
<protein>
    <recommendedName>
        <fullName evidence="1">GGDEF domain-containing protein</fullName>
    </recommendedName>
</protein>
<dbReference type="Gene3D" id="1.25.40.10">
    <property type="entry name" value="Tetratricopeptide repeat domain"/>
    <property type="match status" value="1"/>
</dbReference>
<dbReference type="Proteomes" id="UP000093199">
    <property type="component" value="Unassembled WGS sequence"/>
</dbReference>
<dbReference type="GO" id="GO:0005886">
    <property type="term" value="C:plasma membrane"/>
    <property type="evidence" value="ECO:0007669"/>
    <property type="project" value="TreeGrafter"/>
</dbReference>
<dbReference type="STRING" id="33978.A6M13_13335"/>
<dbReference type="Gene3D" id="3.30.70.270">
    <property type="match status" value="1"/>
</dbReference>
<dbReference type="SMART" id="SM00267">
    <property type="entry name" value="GGDEF"/>
    <property type="match status" value="1"/>
</dbReference>
<accession>A0A1C0YE49</accession>